<keyword evidence="2" id="KW-0547">Nucleotide-binding</keyword>
<evidence type="ECO:0000256" key="3">
    <source>
        <dbReference type="ARBA" id="ARBA00022840"/>
    </source>
</evidence>
<organism evidence="5 6">
    <name type="scientific">Forsythia ovata</name>
    <dbReference type="NCBI Taxonomy" id="205694"/>
    <lineage>
        <taxon>Eukaryota</taxon>
        <taxon>Viridiplantae</taxon>
        <taxon>Streptophyta</taxon>
        <taxon>Embryophyta</taxon>
        <taxon>Tracheophyta</taxon>
        <taxon>Spermatophyta</taxon>
        <taxon>Magnoliopsida</taxon>
        <taxon>eudicotyledons</taxon>
        <taxon>Gunneridae</taxon>
        <taxon>Pentapetalae</taxon>
        <taxon>asterids</taxon>
        <taxon>lamiids</taxon>
        <taxon>Lamiales</taxon>
        <taxon>Oleaceae</taxon>
        <taxon>Forsythieae</taxon>
        <taxon>Forsythia</taxon>
    </lineage>
</organism>
<reference evidence="6" key="1">
    <citation type="submission" date="2024-07" db="EMBL/GenBank/DDBJ databases">
        <title>Two chromosome-level genome assemblies of Korean endemic species Abeliophyllum distichum and Forsythia ovata (Oleaceae).</title>
        <authorList>
            <person name="Jang H."/>
        </authorList>
    </citation>
    <scope>NUCLEOTIDE SEQUENCE [LARGE SCALE GENOMIC DNA]</scope>
</reference>
<dbReference type="GO" id="GO:0004674">
    <property type="term" value="F:protein serine/threonine kinase activity"/>
    <property type="evidence" value="ECO:0007669"/>
    <property type="project" value="UniProtKB-KW"/>
</dbReference>
<evidence type="ECO:0000259" key="4">
    <source>
        <dbReference type="PROSITE" id="PS50011"/>
    </source>
</evidence>
<dbReference type="GO" id="GO:0005524">
    <property type="term" value="F:ATP binding"/>
    <property type="evidence" value="ECO:0007669"/>
    <property type="project" value="UniProtKB-KW"/>
</dbReference>
<gene>
    <name evidence="5" type="ORF">Fot_11610</name>
</gene>
<dbReference type="PROSITE" id="PS50011">
    <property type="entry name" value="PROTEIN_KINASE_DOM"/>
    <property type="match status" value="1"/>
</dbReference>
<dbReference type="InterPro" id="IPR000719">
    <property type="entry name" value="Prot_kinase_dom"/>
</dbReference>
<dbReference type="PANTHER" id="PTHR47989:SF47">
    <property type="entry name" value="SERINE_THREONINE-PROTEIN KINASE PBL28-RELATED"/>
    <property type="match status" value="1"/>
</dbReference>
<proteinExistence type="predicted"/>
<keyword evidence="1" id="KW-0723">Serine/threonine-protein kinase</keyword>
<dbReference type="Proteomes" id="UP001604277">
    <property type="component" value="Unassembled WGS sequence"/>
</dbReference>
<evidence type="ECO:0000256" key="2">
    <source>
        <dbReference type="ARBA" id="ARBA00022741"/>
    </source>
</evidence>
<protein>
    <submittedName>
        <fullName evidence="5">Proline-rich receptor-like protein kinase PERK8</fullName>
    </submittedName>
</protein>
<keyword evidence="1" id="KW-0418">Kinase</keyword>
<evidence type="ECO:0000313" key="5">
    <source>
        <dbReference type="EMBL" id="KAL2550080.1"/>
    </source>
</evidence>
<dbReference type="PANTHER" id="PTHR47989">
    <property type="entry name" value="OS01G0750732 PROTEIN"/>
    <property type="match status" value="1"/>
</dbReference>
<evidence type="ECO:0000313" key="6">
    <source>
        <dbReference type="Proteomes" id="UP001604277"/>
    </source>
</evidence>
<accession>A0ABD1WK57</accession>
<name>A0ABD1WK57_9LAMI</name>
<comment type="caution">
    <text evidence="5">The sequence shown here is derived from an EMBL/GenBank/DDBJ whole genome shotgun (WGS) entry which is preliminary data.</text>
</comment>
<dbReference type="Gene3D" id="3.30.200.20">
    <property type="entry name" value="Phosphorylase Kinase, domain 1"/>
    <property type="match status" value="1"/>
</dbReference>
<keyword evidence="3" id="KW-0067">ATP-binding</keyword>
<feature type="domain" description="Protein kinase" evidence="4">
    <location>
        <begin position="79"/>
        <end position="107"/>
    </location>
</feature>
<dbReference type="EMBL" id="JBFOLJ010000003">
    <property type="protein sequence ID" value="KAL2550080.1"/>
    <property type="molecule type" value="Genomic_DNA"/>
</dbReference>
<sequence>MLFISRSVNHDNIYHMPGTVNSFYLSISPNLTFLKPQYFAQLVESSSTNNFIYSLKQCGIGTSSSCFTYDELAGATNGFSANNLLGEGGFGCVYEEVLADGTEIAVK</sequence>
<dbReference type="InterPro" id="IPR011009">
    <property type="entry name" value="Kinase-like_dom_sf"/>
</dbReference>
<keyword evidence="1" id="KW-0808">Transferase</keyword>
<evidence type="ECO:0000256" key="1">
    <source>
        <dbReference type="ARBA" id="ARBA00022527"/>
    </source>
</evidence>
<dbReference type="SUPFAM" id="SSF56112">
    <property type="entry name" value="Protein kinase-like (PK-like)"/>
    <property type="match status" value="1"/>
</dbReference>
<keyword evidence="6" id="KW-1185">Reference proteome</keyword>
<dbReference type="AlphaFoldDB" id="A0ABD1WK57"/>